<evidence type="ECO:0008006" key="3">
    <source>
        <dbReference type="Google" id="ProtNLM"/>
    </source>
</evidence>
<dbReference type="EMBL" id="CP101914">
    <property type="protein sequence ID" value="UUI03062.1"/>
    <property type="molecule type" value="Genomic_DNA"/>
</dbReference>
<dbReference type="Proteomes" id="UP001059773">
    <property type="component" value="Chromosome"/>
</dbReference>
<sequence>MLFSELHQIKRENVDDWFDPILDIDTKLFIDPFLLFKHPNKSFVDCHDKIIKFFNEAFILAAKSKGIPTNLSYKKLLNMLTFPEVDELCLGYTNKSTKGLGSGNVFSKKISGALLKSIRAGITELEHFEEIGILEEGIGADRISDICGNIVKEEIIRYTREICERHKIPMKQFKVKHSSFSFQNLRWENNKILLPENPYNNKPILLVPSNILRDLPSINSDGFLDWAWSNENEILRNDFNYEVKNQIKKEDIIRVAANRIDLLGKYINFIEKKEPQPYDLIKDPLGIYRWYEQSKLYIKHKPIKLPLANDTEDLAEFVRVLIEGFETFIIDNSGYKLLWNDAPKKPKREEASQLLFHGLMKEHCKVNNIDISREVNSGRGPVDFKFSNGYSERVLIEVKRASSSKLLQGVTQQLPQYLTTEDINIGYYVVIVQKDDEFKKVSNLKDVAKKKSEELSKYIEVFIIDATEEKPSASNIK</sequence>
<evidence type="ECO:0000313" key="1">
    <source>
        <dbReference type="EMBL" id="UUI03062.1"/>
    </source>
</evidence>
<protein>
    <recommendedName>
        <fullName evidence="3">Protein NO VEIN C-terminal domain-containing protein</fullName>
    </recommendedName>
</protein>
<keyword evidence="2" id="KW-1185">Reference proteome</keyword>
<reference evidence="1" key="1">
    <citation type="submission" date="2022-07" db="EMBL/GenBank/DDBJ databases">
        <title>FELIX.</title>
        <authorList>
            <person name="Wan K.H."/>
            <person name="Park S."/>
            <person name="Lawrence Q."/>
            <person name="Eichenberger J.P."/>
            <person name="Booth B.W."/>
            <person name="Piaggio A.J."/>
            <person name="Chandler J.C."/>
            <person name="Franklin A.B."/>
            <person name="Celniker S.E."/>
        </authorList>
    </citation>
    <scope>NUCLEOTIDE SEQUENCE</scope>
    <source>
        <strain evidence="1">QA-1986 374</strain>
    </source>
</reference>
<proteinExistence type="predicted"/>
<organism evidence="1 2">
    <name type="scientific">Oceanobacillus jeddahense</name>
    <dbReference type="NCBI Taxonomy" id="1462527"/>
    <lineage>
        <taxon>Bacteria</taxon>
        <taxon>Bacillati</taxon>
        <taxon>Bacillota</taxon>
        <taxon>Bacilli</taxon>
        <taxon>Bacillales</taxon>
        <taxon>Bacillaceae</taxon>
        <taxon>Oceanobacillus</taxon>
    </lineage>
</organism>
<dbReference type="RefSeq" id="WP_256708245.1">
    <property type="nucleotide sequence ID" value="NZ_CP101914.1"/>
</dbReference>
<gene>
    <name evidence="1" type="ORF">NP439_24040</name>
</gene>
<accession>A0ABY5JRV8</accession>
<name>A0ABY5JRV8_9BACI</name>
<evidence type="ECO:0000313" key="2">
    <source>
        <dbReference type="Proteomes" id="UP001059773"/>
    </source>
</evidence>